<accession>W2Q325</accession>
<dbReference type="EMBL" id="KI669595">
    <property type="protein sequence ID" value="ETN06680.1"/>
    <property type="molecule type" value="Genomic_DNA"/>
</dbReference>
<name>W2Q325_PHYN3</name>
<gene>
    <name evidence="2" type="ORF">PPTG_12734</name>
</gene>
<evidence type="ECO:0000313" key="2">
    <source>
        <dbReference type="EMBL" id="ETN06680.1"/>
    </source>
</evidence>
<dbReference type="VEuPathDB" id="FungiDB:PPTG_12734"/>
<dbReference type="GeneID" id="20182159"/>
<sequence>MLVIAVLARVEGLDNTETTFQTASRANSNCTIAKGGESHSNKKGGNTDTADKDEESATFPNMYSLFKKTNPALAKSLTKNTRAIAQVQSMKKNTAFVNSIKNDHVLKQLSTVVVKNPGALTIGKLERIGSVVAKRQGVDINKGETFQKIAFAIIFLGLIGLGTVQNHSSG</sequence>
<dbReference type="RefSeq" id="XP_008908172.1">
    <property type="nucleotide sequence ID" value="XM_008909924.1"/>
</dbReference>
<dbReference type="Proteomes" id="UP000018817">
    <property type="component" value="Unassembled WGS sequence"/>
</dbReference>
<feature type="region of interest" description="Disordered" evidence="1">
    <location>
        <begin position="30"/>
        <end position="54"/>
    </location>
</feature>
<dbReference type="AlphaFoldDB" id="W2Q325"/>
<protein>
    <submittedName>
        <fullName evidence="2">Uncharacterized protein</fullName>
    </submittedName>
</protein>
<reference evidence="2 3" key="2">
    <citation type="submission" date="2013-11" db="EMBL/GenBank/DDBJ databases">
        <title>The Genome Sequence of Phytophthora parasitica INRA-310.</title>
        <authorList>
            <consortium name="The Broad Institute Genomics Platform"/>
            <person name="Russ C."/>
            <person name="Tyler B."/>
            <person name="Panabieres F."/>
            <person name="Shan W."/>
            <person name="Tripathy S."/>
            <person name="Grunwald N."/>
            <person name="Machado M."/>
            <person name="Johnson C.S."/>
            <person name="Arredondo F."/>
            <person name="Hong C."/>
            <person name="Coffey M."/>
            <person name="Young S.K."/>
            <person name="Zeng Q."/>
            <person name="Gargeya S."/>
            <person name="Fitzgerald M."/>
            <person name="Abouelleil A."/>
            <person name="Alvarado L."/>
            <person name="Chapman S.B."/>
            <person name="Gainer-Dewar J."/>
            <person name="Goldberg J."/>
            <person name="Griggs A."/>
            <person name="Gujja S."/>
            <person name="Hansen M."/>
            <person name="Howarth C."/>
            <person name="Imamovic A."/>
            <person name="Ireland A."/>
            <person name="Larimer J."/>
            <person name="McCowan C."/>
            <person name="Murphy C."/>
            <person name="Pearson M."/>
            <person name="Poon T.W."/>
            <person name="Priest M."/>
            <person name="Roberts A."/>
            <person name="Saif S."/>
            <person name="Shea T."/>
            <person name="Sykes S."/>
            <person name="Wortman J."/>
            <person name="Nusbaum C."/>
            <person name="Birren B."/>
        </authorList>
    </citation>
    <scope>NUCLEOTIDE SEQUENCE [LARGE SCALE GENOMIC DNA]</scope>
    <source>
        <strain evidence="2 3">INRA-310</strain>
    </source>
</reference>
<proteinExistence type="predicted"/>
<evidence type="ECO:0000313" key="3">
    <source>
        <dbReference type="Proteomes" id="UP000018817"/>
    </source>
</evidence>
<reference evidence="3" key="1">
    <citation type="submission" date="2011-12" db="EMBL/GenBank/DDBJ databases">
        <authorList>
            <consortium name="The Broad Institute Genome Sequencing Platform"/>
            <person name="Russ C."/>
            <person name="Tyler B."/>
            <person name="Panabieres F."/>
            <person name="Shan W."/>
            <person name="Tripathy S."/>
            <person name="Grunwald N."/>
            <person name="Machado M."/>
            <person name="Young S.K."/>
            <person name="Zeng Q."/>
            <person name="Gargeya S."/>
            <person name="Fitzgerald M."/>
            <person name="Haas B."/>
            <person name="Abouelleil A."/>
            <person name="Alvarado L."/>
            <person name="Arachchi H.M."/>
            <person name="Berlin A."/>
            <person name="Chapman S.B."/>
            <person name="Gearin G."/>
            <person name="Goldberg J."/>
            <person name="Griggs A."/>
            <person name="Gujja S."/>
            <person name="Hansen M."/>
            <person name="Heiman D."/>
            <person name="Howarth C."/>
            <person name="Larimer J."/>
            <person name="Lui A."/>
            <person name="MacDonald P.J.P."/>
            <person name="McCowen C."/>
            <person name="Montmayeur A."/>
            <person name="Murphy C."/>
            <person name="Neiman D."/>
            <person name="Pearson M."/>
            <person name="Priest M."/>
            <person name="Roberts A."/>
            <person name="Saif S."/>
            <person name="Shea T."/>
            <person name="Sisk P."/>
            <person name="Stolte C."/>
            <person name="Sykes S."/>
            <person name="Wortman J."/>
            <person name="Nusbaum C."/>
            <person name="Birren B."/>
        </authorList>
    </citation>
    <scope>NUCLEOTIDE SEQUENCE [LARGE SCALE GENOMIC DNA]</scope>
    <source>
        <strain evidence="3">INRA-310</strain>
    </source>
</reference>
<evidence type="ECO:0000256" key="1">
    <source>
        <dbReference type="SAM" id="MobiDB-lite"/>
    </source>
</evidence>
<organism evidence="2 3">
    <name type="scientific">Phytophthora nicotianae (strain INRA-310)</name>
    <name type="common">Phytophthora parasitica</name>
    <dbReference type="NCBI Taxonomy" id="761204"/>
    <lineage>
        <taxon>Eukaryota</taxon>
        <taxon>Sar</taxon>
        <taxon>Stramenopiles</taxon>
        <taxon>Oomycota</taxon>
        <taxon>Peronosporomycetes</taxon>
        <taxon>Peronosporales</taxon>
        <taxon>Peronosporaceae</taxon>
        <taxon>Phytophthora</taxon>
    </lineage>
</organism>